<keyword evidence="2" id="KW-1185">Reference proteome</keyword>
<evidence type="ECO:0000313" key="1">
    <source>
        <dbReference type="EMBL" id="MPD03868.1"/>
    </source>
</evidence>
<dbReference type="Proteomes" id="UP000324222">
    <property type="component" value="Unassembled WGS sequence"/>
</dbReference>
<accession>A0A5B7KF75</accession>
<gene>
    <name evidence="1" type="ORF">E2C01_099524</name>
</gene>
<name>A0A5B7KF75_PORTR</name>
<protein>
    <submittedName>
        <fullName evidence="1">Uncharacterized protein</fullName>
    </submittedName>
</protein>
<evidence type="ECO:0000313" key="2">
    <source>
        <dbReference type="Proteomes" id="UP000324222"/>
    </source>
</evidence>
<dbReference type="AlphaFoldDB" id="A0A5B7KF75"/>
<organism evidence="1 2">
    <name type="scientific">Portunus trituberculatus</name>
    <name type="common">Swimming crab</name>
    <name type="synonym">Neptunus trituberculatus</name>
    <dbReference type="NCBI Taxonomy" id="210409"/>
    <lineage>
        <taxon>Eukaryota</taxon>
        <taxon>Metazoa</taxon>
        <taxon>Ecdysozoa</taxon>
        <taxon>Arthropoda</taxon>
        <taxon>Crustacea</taxon>
        <taxon>Multicrustacea</taxon>
        <taxon>Malacostraca</taxon>
        <taxon>Eumalacostraca</taxon>
        <taxon>Eucarida</taxon>
        <taxon>Decapoda</taxon>
        <taxon>Pleocyemata</taxon>
        <taxon>Brachyura</taxon>
        <taxon>Eubrachyura</taxon>
        <taxon>Portunoidea</taxon>
        <taxon>Portunidae</taxon>
        <taxon>Portuninae</taxon>
        <taxon>Portunus</taxon>
    </lineage>
</organism>
<comment type="caution">
    <text evidence="1">The sequence shown here is derived from an EMBL/GenBank/DDBJ whole genome shotgun (WGS) entry which is preliminary data.</text>
</comment>
<reference evidence="1 2" key="1">
    <citation type="submission" date="2019-05" db="EMBL/GenBank/DDBJ databases">
        <title>Another draft genome of Portunus trituberculatus and its Hox gene families provides insights of decapod evolution.</title>
        <authorList>
            <person name="Jeong J.-H."/>
            <person name="Song I."/>
            <person name="Kim S."/>
            <person name="Choi T."/>
            <person name="Kim D."/>
            <person name="Ryu S."/>
            <person name="Kim W."/>
        </authorList>
    </citation>
    <scope>NUCLEOTIDE SEQUENCE [LARGE SCALE GENOMIC DNA]</scope>
    <source>
        <tissue evidence="1">Muscle</tissue>
    </source>
</reference>
<proteinExistence type="predicted"/>
<sequence length="75" mass="8356">MEEANKVSAYSHNPLITTTSFPYTTTAIPTFPPHSHAFLQHHHSCPPQVTNNAEKKCFSPKSEGSTIHIRQLSLI</sequence>
<dbReference type="EMBL" id="VSRR010138318">
    <property type="protein sequence ID" value="MPD03868.1"/>
    <property type="molecule type" value="Genomic_DNA"/>
</dbReference>